<dbReference type="Gene3D" id="1.10.443.10">
    <property type="entry name" value="Intergrase catalytic core"/>
    <property type="match status" value="1"/>
</dbReference>
<dbReference type="Pfam" id="PF00589">
    <property type="entry name" value="Phage_integrase"/>
    <property type="match status" value="1"/>
</dbReference>
<dbReference type="CDD" id="cd00796">
    <property type="entry name" value="INT_Rci_Hp1_C"/>
    <property type="match status" value="1"/>
</dbReference>
<dbReference type="InterPro" id="IPR013762">
    <property type="entry name" value="Integrase-like_cat_sf"/>
</dbReference>
<dbReference type="Gene3D" id="1.10.150.130">
    <property type="match status" value="1"/>
</dbReference>
<keyword evidence="3" id="KW-0233">DNA recombination</keyword>
<feature type="domain" description="Tyr recombinase" evidence="6">
    <location>
        <begin position="164"/>
        <end position="353"/>
    </location>
</feature>
<evidence type="ECO:0000256" key="1">
    <source>
        <dbReference type="ARBA" id="ARBA00022908"/>
    </source>
</evidence>
<dbReference type="InterPro" id="IPR044068">
    <property type="entry name" value="CB"/>
</dbReference>
<evidence type="ECO:0000313" key="9">
    <source>
        <dbReference type="Proteomes" id="UP001238467"/>
    </source>
</evidence>
<dbReference type="Proteomes" id="UP001238467">
    <property type="component" value="Unassembled WGS sequence"/>
</dbReference>
<dbReference type="PROSITE" id="PS51900">
    <property type="entry name" value="CB"/>
    <property type="match status" value="1"/>
</dbReference>
<dbReference type="InterPro" id="IPR002104">
    <property type="entry name" value="Integrase_catalytic"/>
</dbReference>
<accession>A0ABU0DMU3</accession>
<evidence type="ECO:0000256" key="5">
    <source>
        <dbReference type="SAM" id="MobiDB-lite"/>
    </source>
</evidence>
<protein>
    <submittedName>
        <fullName evidence="8">Integrase</fullName>
    </submittedName>
</protein>
<feature type="domain" description="Core-binding (CB)" evidence="7">
    <location>
        <begin position="56"/>
        <end position="137"/>
    </location>
</feature>
<gene>
    <name evidence="8" type="ORF">J2S76_004228</name>
</gene>
<evidence type="ECO:0000256" key="2">
    <source>
        <dbReference type="ARBA" id="ARBA00023125"/>
    </source>
</evidence>
<proteinExistence type="predicted"/>
<dbReference type="InterPro" id="IPR011010">
    <property type="entry name" value="DNA_brk_join_enz"/>
</dbReference>
<evidence type="ECO:0000313" key="8">
    <source>
        <dbReference type="EMBL" id="MDQ0349777.1"/>
    </source>
</evidence>
<feature type="region of interest" description="Disordered" evidence="5">
    <location>
        <begin position="351"/>
        <end position="388"/>
    </location>
</feature>
<reference evidence="8 9" key="1">
    <citation type="submission" date="2023-07" db="EMBL/GenBank/DDBJ databases">
        <title>Genomic Encyclopedia of Type Strains, Phase IV (KMG-IV): sequencing the most valuable type-strain genomes for metagenomic binning, comparative biology and taxonomic classification.</title>
        <authorList>
            <person name="Goeker M."/>
        </authorList>
    </citation>
    <scope>NUCLEOTIDE SEQUENCE [LARGE SCALE GENOMIC DNA]</scope>
    <source>
        <strain evidence="8 9">DSM 1277</strain>
    </source>
</reference>
<evidence type="ECO:0000256" key="3">
    <source>
        <dbReference type="ARBA" id="ARBA00023172"/>
    </source>
</evidence>
<sequence>MANIYRRGEIWWGRAQKGGEEFRRSLETRSESVARDRLRTWLDELDGEKWGKRPKITVDTACNLFLREHGPTLRPGSVKRYYSSIKWLTEQMGEKLLTAIGTAELREFETWRRTRGASAPTVRRDLACLSSIYGFAIEKEWVEVNPVSAFLRARKKRGLKESPPRTRYLSKVEEARLLEGAIPRVRAAIIVAINSGLRSEEQWGLTWDRVDLARKQVVIPKEIAKGKRDRVVILLDPAVEVLKSMPRHIRSPYVFFHGGPKAIGPTEPRRISRVEKDGSRFNHMLRGLKMAAERAGVSDLIWHDLRRTHGCRLLQDHGFTIAMVRDQLGHASVVQTEKAYAFLEVETRRSAVGRTNPGTEPPAQPAQAQPVVKPQQGRRSKKGAVAGS</sequence>
<evidence type="ECO:0000259" key="7">
    <source>
        <dbReference type="PROSITE" id="PS51900"/>
    </source>
</evidence>
<organism evidence="8 9">
    <name type="scientific">Ancylobacter vacuolatus</name>
    <dbReference type="NCBI Taxonomy" id="223389"/>
    <lineage>
        <taxon>Bacteria</taxon>
        <taxon>Pseudomonadati</taxon>
        <taxon>Pseudomonadota</taxon>
        <taxon>Alphaproteobacteria</taxon>
        <taxon>Hyphomicrobiales</taxon>
        <taxon>Xanthobacteraceae</taxon>
        <taxon>Ancylobacter</taxon>
    </lineage>
</organism>
<evidence type="ECO:0000259" key="6">
    <source>
        <dbReference type="PROSITE" id="PS51898"/>
    </source>
</evidence>
<dbReference type="RefSeq" id="WP_307063754.1">
    <property type="nucleotide sequence ID" value="NZ_JAUSUH010000012.1"/>
</dbReference>
<keyword evidence="9" id="KW-1185">Reference proteome</keyword>
<dbReference type="InterPro" id="IPR050090">
    <property type="entry name" value="Tyrosine_recombinase_XerCD"/>
</dbReference>
<dbReference type="SUPFAM" id="SSF56349">
    <property type="entry name" value="DNA breaking-rejoining enzymes"/>
    <property type="match status" value="1"/>
</dbReference>
<dbReference type="PANTHER" id="PTHR30349">
    <property type="entry name" value="PHAGE INTEGRASE-RELATED"/>
    <property type="match status" value="1"/>
</dbReference>
<comment type="caution">
    <text evidence="8">The sequence shown here is derived from an EMBL/GenBank/DDBJ whole genome shotgun (WGS) entry which is preliminary data.</text>
</comment>
<dbReference type="InterPro" id="IPR010998">
    <property type="entry name" value="Integrase_recombinase_N"/>
</dbReference>
<dbReference type="EMBL" id="JAUSUH010000012">
    <property type="protein sequence ID" value="MDQ0349777.1"/>
    <property type="molecule type" value="Genomic_DNA"/>
</dbReference>
<dbReference type="PROSITE" id="PS51898">
    <property type="entry name" value="TYR_RECOMBINASE"/>
    <property type="match status" value="1"/>
</dbReference>
<evidence type="ECO:0000256" key="4">
    <source>
        <dbReference type="PROSITE-ProRule" id="PRU01248"/>
    </source>
</evidence>
<keyword evidence="1" id="KW-0229">DNA integration</keyword>
<name>A0ABU0DMU3_9HYPH</name>
<keyword evidence="2 4" id="KW-0238">DNA-binding</keyword>
<feature type="compositionally biased region" description="Low complexity" evidence="5">
    <location>
        <begin position="365"/>
        <end position="375"/>
    </location>
</feature>
<dbReference type="PANTHER" id="PTHR30349:SF94">
    <property type="entry name" value="INTEGRASE_RECOMBINASE HI_1414-RELATED"/>
    <property type="match status" value="1"/>
</dbReference>